<accession>I1QX55</accession>
<sequence>MGCYRIEFIATAPTHKNKTVSKHIVPLKPVAGPPASCGPPFLCYKAPKVVGFACSQQLALSVLDSLVFLVCWLLTWFLLFSSLAKASASFMFASHVSQLLCCFLLVVTSKRPTQQSLYFTFAEACLFHTGT</sequence>
<feature type="transmembrane region" description="Helical" evidence="1">
    <location>
        <begin position="86"/>
        <end position="107"/>
    </location>
</feature>
<reference evidence="2" key="1">
    <citation type="submission" date="2015-06" db="UniProtKB">
        <authorList>
            <consortium name="EnsemblPlants"/>
        </authorList>
    </citation>
    <scope>IDENTIFICATION</scope>
</reference>
<evidence type="ECO:0000313" key="3">
    <source>
        <dbReference type="Proteomes" id="UP000007306"/>
    </source>
</evidence>
<organism evidence="2 3">
    <name type="scientific">Oryza glaberrima</name>
    <name type="common">African rice</name>
    <dbReference type="NCBI Taxonomy" id="4538"/>
    <lineage>
        <taxon>Eukaryota</taxon>
        <taxon>Viridiplantae</taxon>
        <taxon>Streptophyta</taxon>
        <taxon>Embryophyta</taxon>
        <taxon>Tracheophyta</taxon>
        <taxon>Spermatophyta</taxon>
        <taxon>Magnoliopsida</taxon>
        <taxon>Liliopsida</taxon>
        <taxon>Poales</taxon>
        <taxon>Poaceae</taxon>
        <taxon>BOP clade</taxon>
        <taxon>Oryzoideae</taxon>
        <taxon>Oryzeae</taxon>
        <taxon>Oryzinae</taxon>
        <taxon>Oryza</taxon>
    </lineage>
</organism>
<dbReference type="HOGENOM" id="CLU_2125221_0_0_1"/>
<evidence type="ECO:0000313" key="2">
    <source>
        <dbReference type="EnsemblPlants" id="ORGLA11G0009700.1"/>
    </source>
</evidence>
<dbReference type="OMA" id="CYRIEFI"/>
<name>I1QX55_ORYGL</name>
<keyword evidence="3" id="KW-1185">Reference proteome</keyword>
<reference evidence="2 3" key="2">
    <citation type="submission" date="2018-04" db="EMBL/GenBank/DDBJ databases">
        <title>OglaRS2 (Oryza glaberrima Reference Sequence Version 2).</title>
        <authorList>
            <person name="Zhang J."/>
            <person name="Kudrna D."/>
            <person name="Lee S."/>
            <person name="Talag J."/>
            <person name="Rajasekar S."/>
            <person name="Wing R.A."/>
        </authorList>
    </citation>
    <scope>NUCLEOTIDE SEQUENCE [LARGE SCALE GENOMIC DNA]</scope>
    <source>
        <strain evidence="2 3">cv. IRGC 96717</strain>
    </source>
</reference>
<dbReference type="AlphaFoldDB" id="I1QX55"/>
<keyword evidence="1" id="KW-1133">Transmembrane helix</keyword>
<keyword evidence="1" id="KW-0472">Membrane</keyword>
<keyword evidence="1" id="KW-0812">Transmembrane</keyword>
<dbReference type="Proteomes" id="UP000007306">
    <property type="component" value="Chromosome 11"/>
</dbReference>
<proteinExistence type="predicted"/>
<dbReference type="Gramene" id="ORGLA11G0009700.1">
    <property type="protein sequence ID" value="ORGLA11G0009700.1"/>
    <property type="gene ID" value="ORGLA11G0009700"/>
</dbReference>
<feature type="transmembrane region" description="Helical" evidence="1">
    <location>
        <begin position="58"/>
        <end position="80"/>
    </location>
</feature>
<protein>
    <submittedName>
        <fullName evidence="2">Uncharacterized protein</fullName>
    </submittedName>
</protein>
<evidence type="ECO:0000256" key="1">
    <source>
        <dbReference type="SAM" id="Phobius"/>
    </source>
</evidence>
<dbReference type="EnsemblPlants" id="ORGLA11G0009700.1">
    <property type="protein sequence ID" value="ORGLA11G0009700.1"/>
    <property type="gene ID" value="ORGLA11G0009700"/>
</dbReference>